<evidence type="ECO:0000256" key="6">
    <source>
        <dbReference type="ARBA" id="ARBA00023163"/>
    </source>
</evidence>
<name>A0A194X8A7_MOLSC</name>
<keyword evidence="7" id="KW-0539">Nucleus</keyword>
<dbReference type="GO" id="GO:0005634">
    <property type="term" value="C:nucleus"/>
    <property type="evidence" value="ECO:0007669"/>
    <property type="project" value="UniProtKB-SubCell"/>
</dbReference>
<dbReference type="OrthoDB" id="25921at2759"/>
<evidence type="ECO:0000256" key="7">
    <source>
        <dbReference type="ARBA" id="ARBA00023242"/>
    </source>
</evidence>
<keyword evidence="4" id="KW-0805">Transcription regulation</keyword>
<feature type="domain" description="Zn(2)-C6 fungal-type" evidence="9">
    <location>
        <begin position="19"/>
        <end position="47"/>
    </location>
</feature>
<evidence type="ECO:0000256" key="8">
    <source>
        <dbReference type="SAM" id="MobiDB-lite"/>
    </source>
</evidence>
<dbReference type="CDD" id="cd12148">
    <property type="entry name" value="fungal_TF_MHR"/>
    <property type="match status" value="1"/>
</dbReference>
<dbReference type="Pfam" id="PF04082">
    <property type="entry name" value="Fungal_trans"/>
    <property type="match status" value="1"/>
</dbReference>
<dbReference type="PANTHER" id="PTHR47782">
    <property type="entry name" value="ZN(II)2CYS6 TRANSCRIPTION FACTOR (EUROFUNG)-RELATED"/>
    <property type="match status" value="1"/>
</dbReference>
<keyword evidence="2" id="KW-0479">Metal-binding</keyword>
<dbReference type="GO" id="GO:0000981">
    <property type="term" value="F:DNA-binding transcription factor activity, RNA polymerase II-specific"/>
    <property type="evidence" value="ECO:0007669"/>
    <property type="project" value="InterPro"/>
</dbReference>
<dbReference type="InterPro" id="IPR036864">
    <property type="entry name" value="Zn2-C6_fun-type_DNA-bd_sf"/>
</dbReference>
<evidence type="ECO:0000256" key="1">
    <source>
        <dbReference type="ARBA" id="ARBA00004123"/>
    </source>
</evidence>
<evidence type="ECO:0000256" key="5">
    <source>
        <dbReference type="ARBA" id="ARBA00023125"/>
    </source>
</evidence>
<dbReference type="SUPFAM" id="SSF57701">
    <property type="entry name" value="Zn2/Cys6 DNA-binding domain"/>
    <property type="match status" value="1"/>
</dbReference>
<evidence type="ECO:0000256" key="4">
    <source>
        <dbReference type="ARBA" id="ARBA00023015"/>
    </source>
</evidence>
<dbReference type="EMBL" id="KQ947416">
    <property type="protein sequence ID" value="KUJ16400.1"/>
    <property type="molecule type" value="Genomic_DNA"/>
</dbReference>
<dbReference type="GO" id="GO:0045944">
    <property type="term" value="P:positive regulation of transcription by RNA polymerase II"/>
    <property type="evidence" value="ECO:0007669"/>
    <property type="project" value="TreeGrafter"/>
</dbReference>
<dbReference type="GO" id="GO:0043565">
    <property type="term" value="F:sequence-specific DNA binding"/>
    <property type="evidence" value="ECO:0007669"/>
    <property type="project" value="TreeGrafter"/>
</dbReference>
<accession>A0A194X8A7</accession>
<dbReference type="GO" id="GO:0006351">
    <property type="term" value="P:DNA-templated transcription"/>
    <property type="evidence" value="ECO:0007669"/>
    <property type="project" value="InterPro"/>
</dbReference>
<keyword evidence="6" id="KW-0804">Transcription</keyword>
<dbReference type="PROSITE" id="PS50048">
    <property type="entry name" value="ZN2_CY6_FUNGAL_2"/>
    <property type="match status" value="1"/>
</dbReference>
<dbReference type="STRING" id="149040.A0A194X8A7"/>
<evidence type="ECO:0000256" key="2">
    <source>
        <dbReference type="ARBA" id="ARBA00022723"/>
    </source>
</evidence>
<comment type="subcellular location">
    <subcellularLocation>
        <location evidence="1">Nucleus</location>
    </subcellularLocation>
</comment>
<sequence>MSHSPRKQTSSSYRRQSKVCARCKKRKTKCDLNFPACTPCKKAGLRCQGYSSSGNEEVPRSLVRSLEDQIARLESQVEKINQSPKNLPILFGTKIARASLSAIVTSPRPFFHTTFSSTLFLHPSCPPLPVARTKNPQSRAKPSSIPAPPRSQTSPTNLSTVPYAAIDQMVRNYTNIHLPQYPCVSESWLHEILARVLKERSGDTDYVLIYGIPPESQLTHFEYFVVFIILAISSLTLTWRAESQAMAASDSFFESALKHLNLMKEVDEIQTLQISLLLAHYAHMNPERVDNWICISNACRVVLDMGLYRSPTATFTHAQAQLRRQLFWVTYGMERSLCGILRLPLSFPEESITVELDSTHYDNVTDEVLKESSANHIYLYRGLETEVHRVLHLQQEVTQLQQRTIDQWMIDINTRLESWCQKAQGFSVHQMLEFRDVQYAHLKAKLHRPTPRLRIRTAEDRQICLEACQILVDDYQKQVKHRRLFYPWHGVHILFEAAVIMLDACWESRDWSPLRQPARFALSVTLPDCLSLLAKVGERWHEAALCADYLRPVVEEVGKAFHDRIMNDAALNAEKEGHTTGKLRQLLFPDGPLAWNARTSEFSSGEFLAGDLNHSGLPPLPDLPDLQWDGNWDLGPG</sequence>
<proteinExistence type="predicted"/>
<organism evidence="10 11">
    <name type="scientific">Mollisia scopiformis</name>
    <name type="common">Conifer needle endophyte fungus</name>
    <name type="synonym">Phialocephala scopiformis</name>
    <dbReference type="NCBI Taxonomy" id="149040"/>
    <lineage>
        <taxon>Eukaryota</taxon>
        <taxon>Fungi</taxon>
        <taxon>Dikarya</taxon>
        <taxon>Ascomycota</taxon>
        <taxon>Pezizomycotina</taxon>
        <taxon>Leotiomycetes</taxon>
        <taxon>Helotiales</taxon>
        <taxon>Mollisiaceae</taxon>
        <taxon>Mollisia</taxon>
    </lineage>
</organism>
<dbReference type="GO" id="GO:0008270">
    <property type="term" value="F:zinc ion binding"/>
    <property type="evidence" value="ECO:0007669"/>
    <property type="project" value="InterPro"/>
</dbReference>
<dbReference type="InParanoid" id="A0A194X8A7"/>
<dbReference type="Proteomes" id="UP000070700">
    <property type="component" value="Unassembled WGS sequence"/>
</dbReference>
<dbReference type="InterPro" id="IPR001138">
    <property type="entry name" value="Zn2Cys6_DnaBD"/>
</dbReference>
<dbReference type="Gene3D" id="4.10.240.10">
    <property type="entry name" value="Zn(2)-C6 fungal-type DNA-binding domain"/>
    <property type="match status" value="1"/>
</dbReference>
<reference evidence="10 11" key="1">
    <citation type="submission" date="2015-10" db="EMBL/GenBank/DDBJ databases">
        <title>Full genome of DAOMC 229536 Phialocephala scopiformis, a fungal endophyte of spruce producing the potent anti-insectan compound rugulosin.</title>
        <authorList>
            <consortium name="DOE Joint Genome Institute"/>
            <person name="Walker A.K."/>
            <person name="Frasz S.L."/>
            <person name="Seifert K.A."/>
            <person name="Miller J.D."/>
            <person name="Mondo S.J."/>
            <person name="Labutti K."/>
            <person name="Lipzen A."/>
            <person name="Dockter R."/>
            <person name="Kennedy M."/>
            <person name="Grigoriev I.V."/>
            <person name="Spatafora J.W."/>
        </authorList>
    </citation>
    <scope>NUCLEOTIDE SEQUENCE [LARGE SCALE GENOMIC DNA]</scope>
    <source>
        <strain evidence="10 11">CBS 120377</strain>
    </source>
</reference>
<gene>
    <name evidence="10" type="ORF">LY89DRAFT_586714</name>
</gene>
<dbReference type="AlphaFoldDB" id="A0A194X8A7"/>
<feature type="region of interest" description="Disordered" evidence="8">
    <location>
        <begin position="131"/>
        <end position="158"/>
    </location>
</feature>
<dbReference type="SMART" id="SM00906">
    <property type="entry name" value="Fungal_trans"/>
    <property type="match status" value="1"/>
</dbReference>
<dbReference type="SMART" id="SM00066">
    <property type="entry name" value="GAL4"/>
    <property type="match status" value="1"/>
</dbReference>
<dbReference type="RefSeq" id="XP_018070755.1">
    <property type="nucleotide sequence ID" value="XM_018209383.1"/>
</dbReference>
<dbReference type="InterPro" id="IPR052202">
    <property type="entry name" value="Yeast_MetPath_Reg"/>
</dbReference>
<evidence type="ECO:0000256" key="3">
    <source>
        <dbReference type="ARBA" id="ARBA00022833"/>
    </source>
</evidence>
<keyword evidence="3" id="KW-0862">Zinc</keyword>
<evidence type="ECO:0000313" key="11">
    <source>
        <dbReference type="Proteomes" id="UP000070700"/>
    </source>
</evidence>
<protein>
    <recommendedName>
        <fullName evidence="9">Zn(2)-C6 fungal-type domain-containing protein</fullName>
    </recommendedName>
</protein>
<evidence type="ECO:0000313" key="10">
    <source>
        <dbReference type="EMBL" id="KUJ16400.1"/>
    </source>
</evidence>
<dbReference type="PROSITE" id="PS00463">
    <property type="entry name" value="ZN2_CY6_FUNGAL_1"/>
    <property type="match status" value="1"/>
</dbReference>
<keyword evidence="11" id="KW-1185">Reference proteome</keyword>
<dbReference type="InterPro" id="IPR007219">
    <property type="entry name" value="XnlR_reg_dom"/>
</dbReference>
<dbReference type="PANTHER" id="PTHR47782:SF1">
    <property type="entry name" value="PYRIMIDINE PATHWAY REGULATORY PROTEIN 1"/>
    <property type="match status" value="1"/>
</dbReference>
<dbReference type="GeneID" id="28819109"/>
<evidence type="ECO:0000259" key="9">
    <source>
        <dbReference type="PROSITE" id="PS50048"/>
    </source>
</evidence>
<dbReference type="Pfam" id="PF00172">
    <property type="entry name" value="Zn_clus"/>
    <property type="match status" value="1"/>
</dbReference>
<dbReference type="KEGG" id="psco:LY89DRAFT_586714"/>
<dbReference type="CDD" id="cd00067">
    <property type="entry name" value="GAL4"/>
    <property type="match status" value="1"/>
</dbReference>
<keyword evidence="5" id="KW-0238">DNA-binding</keyword>